<reference evidence="6" key="1">
    <citation type="submission" date="2018-06" db="EMBL/GenBank/DDBJ databases">
        <title>Genomic Encyclopedia of Type Strains, Phase IV (KMG-V): Genome sequencing to study the core and pangenomes of soil and plant-associated prokaryotes.</title>
        <authorList>
            <person name="Whitman W."/>
        </authorList>
    </citation>
    <scope>NUCLEOTIDE SEQUENCE [LARGE SCALE GENOMIC DNA]</scope>
    <source>
        <strain evidence="6">MLR2-44</strain>
    </source>
</reference>
<name>A0A2W7R708_9BURK</name>
<comment type="caution">
    <text evidence="6">The sequence shown here is derived from an EMBL/GenBank/DDBJ whole genome shotgun (WGS) entry which is preliminary data.</text>
</comment>
<dbReference type="Gene3D" id="2.60.120.10">
    <property type="entry name" value="Jelly Rolls"/>
    <property type="match status" value="1"/>
</dbReference>
<dbReference type="CDD" id="cd06999">
    <property type="entry name" value="cupin_HpaA-like_N"/>
    <property type="match status" value="1"/>
</dbReference>
<dbReference type="AlphaFoldDB" id="A0A2W7R708"/>
<dbReference type="Pfam" id="PF12833">
    <property type="entry name" value="HTH_18"/>
    <property type="match status" value="1"/>
</dbReference>
<dbReference type="PROSITE" id="PS01124">
    <property type="entry name" value="HTH_ARAC_FAMILY_2"/>
    <property type="match status" value="1"/>
</dbReference>
<protein>
    <submittedName>
        <fullName evidence="6">AraC family transcriptional regulator</fullName>
    </submittedName>
</protein>
<evidence type="ECO:0000256" key="2">
    <source>
        <dbReference type="ARBA" id="ARBA00023125"/>
    </source>
</evidence>
<evidence type="ECO:0000256" key="1">
    <source>
        <dbReference type="ARBA" id="ARBA00023015"/>
    </source>
</evidence>
<evidence type="ECO:0000313" key="7">
    <source>
        <dbReference type="Proteomes" id="UP000249638"/>
    </source>
</evidence>
<feature type="domain" description="HTH araC/xylS-type" evidence="5">
    <location>
        <begin position="194"/>
        <end position="292"/>
    </location>
</feature>
<keyword evidence="4" id="KW-0804">Transcription</keyword>
<keyword evidence="7" id="KW-1185">Reference proteome</keyword>
<dbReference type="PANTHER" id="PTHR43280:SF32">
    <property type="entry name" value="TRANSCRIPTIONAL REGULATORY PROTEIN"/>
    <property type="match status" value="1"/>
</dbReference>
<dbReference type="Proteomes" id="UP000249638">
    <property type="component" value="Unassembled WGS sequence"/>
</dbReference>
<keyword evidence="2" id="KW-0238">DNA-binding</keyword>
<keyword evidence="3" id="KW-0010">Activator</keyword>
<dbReference type="Pfam" id="PF02311">
    <property type="entry name" value="AraC_binding"/>
    <property type="match status" value="1"/>
</dbReference>
<dbReference type="PRINTS" id="PR00032">
    <property type="entry name" value="HTHARAC"/>
</dbReference>
<dbReference type="InterPro" id="IPR018060">
    <property type="entry name" value="HTH_AraC"/>
</dbReference>
<dbReference type="SMART" id="SM00342">
    <property type="entry name" value="HTH_ARAC"/>
    <property type="match status" value="1"/>
</dbReference>
<dbReference type="InterPro" id="IPR003313">
    <property type="entry name" value="AraC-bd"/>
</dbReference>
<dbReference type="InterPro" id="IPR011051">
    <property type="entry name" value="RmlC_Cupin_sf"/>
</dbReference>
<evidence type="ECO:0000256" key="3">
    <source>
        <dbReference type="ARBA" id="ARBA00023159"/>
    </source>
</evidence>
<dbReference type="Gene3D" id="1.10.10.60">
    <property type="entry name" value="Homeodomain-like"/>
    <property type="match status" value="1"/>
</dbReference>
<gene>
    <name evidence="6" type="ORF">C7416_101134</name>
</gene>
<organism evidence="6 7">
    <name type="scientific">Cupriavidus phytorum</name>
    <dbReference type="NCBI Taxonomy" id="3024399"/>
    <lineage>
        <taxon>Bacteria</taxon>
        <taxon>Pseudomonadati</taxon>
        <taxon>Pseudomonadota</taxon>
        <taxon>Betaproteobacteria</taxon>
        <taxon>Burkholderiales</taxon>
        <taxon>Burkholderiaceae</taxon>
        <taxon>Cupriavidus</taxon>
    </lineage>
</organism>
<dbReference type="InterPro" id="IPR020449">
    <property type="entry name" value="Tscrpt_reg_AraC-type_HTH"/>
</dbReference>
<dbReference type="SUPFAM" id="SSF51182">
    <property type="entry name" value="RmlC-like cupins"/>
    <property type="match status" value="1"/>
</dbReference>
<dbReference type="PANTHER" id="PTHR43280">
    <property type="entry name" value="ARAC-FAMILY TRANSCRIPTIONAL REGULATOR"/>
    <property type="match status" value="1"/>
</dbReference>
<evidence type="ECO:0000256" key="4">
    <source>
        <dbReference type="ARBA" id="ARBA00023163"/>
    </source>
</evidence>
<accession>A0A2W7R708</accession>
<dbReference type="SUPFAM" id="SSF46689">
    <property type="entry name" value="Homeodomain-like"/>
    <property type="match status" value="1"/>
</dbReference>
<keyword evidence="1" id="KW-0805">Transcription regulation</keyword>
<evidence type="ECO:0000259" key="5">
    <source>
        <dbReference type="PROSITE" id="PS01124"/>
    </source>
</evidence>
<dbReference type="InterPro" id="IPR014710">
    <property type="entry name" value="RmlC-like_jellyroll"/>
</dbReference>
<dbReference type="EMBL" id="QKZN01000001">
    <property type="protein sequence ID" value="PZX33852.1"/>
    <property type="molecule type" value="Genomic_DNA"/>
</dbReference>
<dbReference type="InterPro" id="IPR009057">
    <property type="entry name" value="Homeodomain-like_sf"/>
</dbReference>
<sequence length="303" mass="33668">MLVNTDAPVRPVPTYSLYGVNSSEPLSDQLHFESIAARSRLHGWEIKPHRHERFLQILYIHAGSGEALLEERREPLRSGSLVTMPPRHIHGFVFTPDTDGMVVTMTDTHLRTLLAGVPDALPLFGHPRHDRVRRGHSLAGALALFRGEMEAVSAWRGASLSSLLTLVLVGIARLANADQPPAARSSSRPARHFQHFQQLLESDYRYHKEIGHYAGAIGITATQLNRVCRQASGQSALQLIHARVLAEAQRDLLFSDLEIKHIALSLGFSDAAYFSRFFARLVGQAPTEFRQSGRARLPAFAVR</sequence>
<proteinExistence type="predicted"/>
<dbReference type="InterPro" id="IPR047264">
    <property type="entry name" value="Cupin_HpaA-like_N"/>
</dbReference>
<dbReference type="GO" id="GO:0043565">
    <property type="term" value="F:sequence-specific DNA binding"/>
    <property type="evidence" value="ECO:0007669"/>
    <property type="project" value="InterPro"/>
</dbReference>
<evidence type="ECO:0000313" key="6">
    <source>
        <dbReference type="EMBL" id="PZX33852.1"/>
    </source>
</evidence>
<dbReference type="GO" id="GO:0003700">
    <property type="term" value="F:DNA-binding transcription factor activity"/>
    <property type="evidence" value="ECO:0007669"/>
    <property type="project" value="InterPro"/>
</dbReference>